<feature type="domain" description="tRNA-splicing endonuclease subunit Sen54 N-terminal" evidence="4">
    <location>
        <begin position="71"/>
        <end position="162"/>
    </location>
</feature>
<feature type="region of interest" description="Disordered" evidence="3">
    <location>
        <begin position="1"/>
        <end position="27"/>
    </location>
</feature>
<keyword evidence="6" id="KW-1185">Reference proteome</keyword>
<feature type="region of interest" description="Disordered" evidence="3">
    <location>
        <begin position="433"/>
        <end position="460"/>
    </location>
</feature>
<dbReference type="Proteomes" id="UP000696280">
    <property type="component" value="Unassembled WGS sequence"/>
</dbReference>
<dbReference type="AlphaFoldDB" id="A0A9N9PRP9"/>
<dbReference type="GO" id="GO:0000379">
    <property type="term" value="P:tRNA-type intron splice site recognition and cleavage"/>
    <property type="evidence" value="ECO:0007669"/>
    <property type="project" value="TreeGrafter"/>
</dbReference>
<sequence length="460" mass="51298">MAEIDEDTPITLLHTKVDEDDDPSDETPDFRLLAALNTKSGQLPKRGEKDFEQHGTKHQDGILEASRQAMHDALAHTRFHIAKNHTRAFYYGDGGSLLRDDVVPPEWRKGLEDDHVVVLETAKGIHWKSMGKSTTGQKRSSIWLLPEEALYLVERGNLDLWWPTRSSFNGVYHDKESEDNVGGQTAESEEQLDEGFPMSLQAAYALLIGKDGERGRVTLERYNVYTNLKRSGYVVLRAPAWDATKAGEKNVFEDVPSIKQFPSMFSWLFGSFFSERGIQPQPLGPLVKPGMYRSYNAIYRQIAIIPRHKPAAVPQNPSSPPEDPYRVVFHIWKPSSAPTFTKTNPGLPDVRVAVTNSRSTLIPTLRELTSLLESTPWDPPGADMIGPSKLYQRLKHGWRNVVLAVIDQGVISYLRLGETAFGEEKLCERFDQGIAGGNKRGGGAGRGGRGGRGRGRGRGR</sequence>
<evidence type="ECO:0000313" key="5">
    <source>
        <dbReference type="EMBL" id="CAG8957156.1"/>
    </source>
</evidence>
<comment type="caution">
    <text evidence="5">The sequence shown here is derived from an EMBL/GenBank/DDBJ whole genome shotgun (WGS) entry which is preliminary data.</text>
</comment>
<feature type="compositionally biased region" description="Gly residues" evidence="3">
    <location>
        <begin position="434"/>
        <end position="448"/>
    </location>
</feature>
<dbReference type="PANTHER" id="PTHR21027:SF1">
    <property type="entry name" value="TRNA-SPLICING ENDONUCLEASE SUBUNIT SEN54"/>
    <property type="match status" value="1"/>
</dbReference>
<dbReference type="OrthoDB" id="408683at2759"/>
<feature type="compositionally biased region" description="Acidic residues" evidence="3">
    <location>
        <begin position="18"/>
        <end position="27"/>
    </location>
</feature>
<dbReference type="PANTHER" id="PTHR21027">
    <property type="entry name" value="TRNA-SPLICING ENDONUCLEASE SUBUNIT SEN54"/>
    <property type="match status" value="1"/>
</dbReference>
<dbReference type="GO" id="GO:0000214">
    <property type="term" value="C:tRNA-intron endonuclease complex"/>
    <property type="evidence" value="ECO:0007669"/>
    <property type="project" value="TreeGrafter"/>
</dbReference>
<dbReference type="InterPro" id="IPR024337">
    <property type="entry name" value="tRNA_splic_suSen54"/>
</dbReference>
<dbReference type="InterPro" id="IPR024336">
    <property type="entry name" value="tRNA_splic_suSen54_N"/>
</dbReference>
<evidence type="ECO:0000313" key="6">
    <source>
        <dbReference type="Proteomes" id="UP000696280"/>
    </source>
</evidence>
<proteinExistence type="inferred from homology"/>
<name>A0A9N9PRP9_9HELO</name>
<protein>
    <recommendedName>
        <fullName evidence="4">tRNA-splicing endonuclease subunit Sen54 N-terminal domain-containing protein</fullName>
    </recommendedName>
</protein>
<accession>A0A9N9PRP9</accession>
<keyword evidence="2" id="KW-0819">tRNA processing</keyword>
<gene>
    <name evidence="5" type="ORF">HYFRA_00009357</name>
</gene>
<evidence type="ECO:0000256" key="3">
    <source>
        <dbReference type="SAM" id="MobiDB-lite"/>
    </source>
</evidence>
<evidence type="ECO:0000259" key="4">
    <source>
        <dbReference type="Pfam" id="PF12928"/>
    </source>
</evidence>
<feature type="compositionally biased region" description="Basic residues" evidence="3">
    <location>
        <begin position="449"/>
        <end position="460"/>
    </location>
</feature>
<organism evidence="5 6">
    <name type="scientific">Hymenoscyphus fraxineus</name>
    <dbReference type="NCBI Taxonomy" id="746836"/>
    <lineage>
        <taxon>Eukaryota</taxon>
        <taxon>Fungi</taxon>
        <taxon>Dikarya</taxon>
        <taxon>Ascomycota</taxon>
        <taxon>Pezizomycotina</taxon>
        <taxon>Leotiomycetes</taxon>
        <taxon>Helotiales</taxon>
        <taxon>Helotiaceae</taxon>
        <taxon>Hymenoscyphus</taxon>
    </lineage>
</organism>
<dbReference type="Pfam" id="PF12928">
    <property type="entry name" value="tRNA_int_end_N2"/>
    <property type="match status" value="1"/>
</dbReference>
<dbReference type="EMBL" id="CAJVRL010000077">
    <property type="protein sequence ID" value="CAG8957156.1"/>
    <property type="molecule type" value="Genomic_DNA"/>
</dbReference>
<evidence type="ECO:0000256" key="2">
    <source>
        <dbReference type="ARBA" id="ARBA00022694"/>
    </source>
</evidence>
<reference evidence="5" key="1">
    <citation type="submission" date="2021-07" db="EMBL/GenBank/DDBJ databases">
        <authorList>
            <person name="Durling M."/>
        </authorList>
    </citation>
    <scope>NUCLEOTIDE SEQUENCE</scope>
</reference>
<comment type="similarity">
    <text evidence="1">Belongs to the SEN54 family.</text>
</comment>
<evidence type="ECO:0000256" key="1">
    <source>
        <dbReference type="ARBA" id="ARBA00005736"/>
    </source>
</evidence>